<keyword evidence="1" id="KW-0378">Hydrolase</keyword>
<dbReference type="GO" id="GO:0005829">
    <property type="term" value="C:cytosol"/>
    <property type="evidence" value="ECO:0007669"/>
    <property type="project" value="TreeGrafter"/>
</dbReference>
<dbReference type="InterPro" id="IPR023214">
    <property type="entry name" value="HAD_sf"/>
</dbReference>
<dbReference type="CDD" id="cd01427">
    <property type="entry name" value="HAD_like"/>
    <property type="match status" value="1"/>
</dbReference>
<dbReference type="GO" id="GO:0008967">
    <property type="term" value="F:phosphoglycolate phosphatase activity"/>
    <property type="evidence" value="ECO:0007669"/>
    <property type="project" value="TreeGrafter"/>
</dbReference>
<keyword evidence="2" id="KW-1185">Reference proteome</keyword>
<gene>
    <name evidence="1" type="ORF">Nans01_41910</name>
</gene>
<dbReference type="EMBL" id="BSQG01000009">
    <property type="protein sequence ID" value="GLU49840.1"/>
    <property type="molecule type" value="Genomic_DNA"/>
</dbReference>
<dbReference type="GO" id="GO:0006281">
    <property type="term" value="P:DNA repair"/>
    <property type="evidence" value="ECO:0007669"/>
    <property type="project" value="TreeGrafter"/>
</dbReference>
<accession>A0A9W6P920</accession>
<reference evidence="1" key="1">
    <citation type="submission" date="2023-02" db="EMBL/GenBank/DDBJ databases">
        <title>Nocardiopsis ansamitocini NBRC 112285.</title>
        <authorList>
            <person name="Ichikawa N."/>
            <person name="Sato H."/>
            <person name="Tonouchi N."/>
        </authorList>
    </citation>
    <scope>NUCLEOTIDE SEQUENCE</scope>
    <source>
        <strain evidence="1">NBRC 112285</strain>
    </source>
</reference>
<dbReference type="InterPro" id="IPR006439">
    <property type="entry name" value="HAD-SF_hydro_IA"/>
</dbReference>
<proteinExistence type="predicted"/>
<evidence type="ECO:0000313" key="2">
    <source>
        <dbReference type="Proteomes" id="UP001165092"/>
    </source>
</evidence>
<dbReference type="Pfam" id="PF00702">
    <property type="entry name" value="Hydrolase"/>
    <property type="match status" value="1"/>
</dbReference>
<evidence type="ECO:0000313" key="1">
    <source>
        <dbReference type="EMBL" id="GLU49840.1"/>
    </source>
</evidence>
<comment type="caution">
    <text evidence="1">The sequence shown here is derived from an EMBL/GenBank/DDBJ whole genome shotgun (WGS) entry which is preliminary data.</text>
</comment>
<name>A0A9W6P920_9ACTN</name>
<dbReference type="InterPro" id="IPR036412">
    <property type="entry name" value="HAD-like_sf"/>
</dbReference>
<organism evidence="1 2">
    <name type="scientific">Nocardiopsis ansamitocini</name>
    <dbReference type="NCBI Taxonomy" id="1670832"/>
    <lineage>
        <taxon>Bacteria</taxon>
        <taxon>Bacillati</taxon>
        <taxon>Actinomycetota</taxon>
        <taxon>Actinomycetes</taxon>
        <taxon>Streptosporangiales</taxon>
        <taxon>Nocardiopsidaceae</taxon>
        <taxon>Nocardiopsis</taxon>
    </lineage>
</organism>
<dbReference type="RefSeq" id="WP_285761376.1">
    <property type="nucleotide sequence ID" value="NZ_BSQG01000009.1"/>
</dbReference>
<dbReference type="AlphaFoldDB" id="A0A9W6P920"/>
<dbReference type="Proteomes" id="UP001165092">
    <property type="component" value="Unassembled WGS sequence"/>
</dbReference>
<dbReference type="Gene3D" id="3.40.50.1000">
    <property type="entry name" value="HAD superfamily/HAD-like"/>
    <property type="match status" value="1"/>
</dbReference>
<sequence length="231" mass="25378">MTSEDVIVIRRARAVLLDFDGPVCDAFAGYPASEVAQDMLASSSEAGVPISEEAATMTDPMEVLRYLFKVAPERQAESDRMLRDAEIFSVEKTSPTPGTIDFMEACRETGRSVMVVSNNSPEAVKVFFERRNITNYIYGIVGRNPSSPNLMKPNPYLLNLAIKKLDKTFSECLMIGDSVTDIEVAKAVNVPVVGYANKPGKAEIFRSLGSDFVTQNMGELASLVRVENSYQ</sequence>
<dbReference type="InterPro" id="IPR050155">
    <property type="entry name" value="HAD-like_hydrolase_sf"/>
</dbReference>
<dbReference type="SUPFAM" id="SSF56784">
    <property type="entry name" value="HAD-like"/>
    <property type="match status" value="1"/>
</dbReference>
<dbReference type="NCBIfam" id="TIGR01549">
    <property type="entry name" value="HAD-SF-IA-v1"/>
    <property type="match status" value="1"/>
</dbReference>
<dbReference type="PANTHER" id="PTHR43434">
    <property type="entry name" value="PHOSPHOGLYCOLATE PHOSPHATASE"/>
    <property type="match status" value="1"/>
</dbReference>
<protein>
    <submittedName>
        <fullName evidence="1">Hydrolase</fullName>
    </submittedName>
</protein>
<dbReference type="PANTHER" id="PTHR43434:SF1">
    <property type="entry name" value="PHOSPHOGLYCOLATE PHOSPHATASE"/>
    <property type="match status" value="1"/>
</dbReference>